<evidence type="ECO:0000259" key="4">
    <source>
        <dbReference type="PROSITE" id="PS50110"/>
    </source>
</evidence>
<accession>A0A6I6JM70</accession>
<evidence type="ECO:0000256" key="3">
    <source>
        <dbReference type="PROSITE-ProRule" id="PRU00169"/>
    </source>
</evidence>
<name>A0A6I6JM70_9BACT</name>
<dbReference type="EMBL" id="CP046400">
    <property type="protein sequence ID" value="QGY42030.1"/>
    <property type="molecule type" value="Genomic_DNA"/>
</dbReference>
<organism evidence="5 6">
    <name type="scientific">Pseudodesulfovibrio cashew</name>
    <dbReference type="NCBI Taxonomy" id="2678688"/>
    <lineage>
        <taxon>Bacteria</taxon>
        <taxon>Pseudomonadati</taxon>
        <taxon>Thermodesulfobacteriota</taxon>
        <taxon>Desulfovibrionia</taxon>
        <taxon>Desulfovibrionales</taxon>
        <taxon>Desulfovibrionaceae</taxon>
    </lineage>
</organism>
<keyword evidence="2" id="KW-0902">Two-component regulatory system</keyword>
<reference evidence="5 6" key="1">
    <citation type="submission" date="2019-11" db="EMBL/GenBank/DDBJ databases">
        <authorList>
            <person name="Zheng R.K."/>
            <person name="Sun C.M."/>
        </authorList>
    </citation>
    <scope>NUCLEOTIDE SEQUENCE [LARGE SCALE GENOMIC DNA]</scope>
    <source>
        <strain evidence="5 6">SRB007</strain>
    </source>
</reference>
<dbReference type="InterPro" id="IPR011006">
    <property type="entry name" value="CheY-like_superfamily"/>
</dbReference>
<gene>
    <name evidence="5" type="ORF">GM415_09575</name>
</gene>
<proteinExistence type="predicted"/>
<sequence length="131" mass="14188">MTLCPIPIRVLLVDDESEFTAVMAKRLGRLGMAVETATDGYEAYCILERAPVDVVVLDVLMPGLDGVQTLKALRRRFPGVPVIMLTGQGSVLDGIKAIRAGAFDFLFKPTEAEELAARIREAVLTSLARNA</sequence>
<dbReference type="AlphaFoldDB" id="A0A6I6JM70"/>
<dbReference type="InterPro" id="IPR001789">
    <property type="entry name" value="Sig_transdc_resp-reg_receiver"/>
</dbReference>
<dbReference type="PANTHER" id="PTHR44591:SF14">
    <property type="entry name" value="PROTEIN PILG"/>
    <property type="match status" value="1"/>
</dbReference>
<dbReference type="InterPro" id="IPR050595">
    <property type="entry name" value="Bact_response_regulator"/>
</dbReference>
<dbReference type="Gene3D" id="3.40.50.2300">
    <property type="match status" value="1"/>
</dbReference>
<evidence type="ECO:0000313" key="6">
    <source>
        <dbReference type="Proteomes" id="UP000428328"/>
    </source>
</evidence>
<keyword evidence="6" id="KW-1185">Reference proteome</keyword>
<feature type="domain" description="Response regulatory" evidence="4">
    <location>
        <begin position="9"/>
        <end position="123"/>
    </location>
</feature>
<evidence type="ECO:0000256" key="1">
    <source>
        <dbReference type="ARBA" id="ARBA00022553"/>
    </source>
</evidence>
<keyword evidence="1 3" id="KW-0597">Phosphoprotein</keyword>
<dbReference type="SMART" id="SM00448">
    <property type="entry name" value="REC"/>
    <property type="match status" value="1"/>
</dbReference>
<feature type="modified residue" description="4-aspartylphosphate" evidence="3">
    <location>
        <position position="58"/>
    </location>
</feature>
<dbReference type="Pfam" id="PF00072">
    <property type="entry name" value="Response_reg"/>
    <property type="match status" value="1"/>
</dbReference>
<dbReference type="KEGG" id="psel:GM415_09575"/>
<dbReference type="PROSITE" id="PS50110">
    <property type="entry name" value="RESPONSE_REGULATORY"/>
    <property type="match status" value="1"/>
</dbReference>
<dbReference type="PANTHER" id="PTHR44591">
    <property type="entry name" value="STRESS RESPONSE REGULATOR PROTEIN 1"/>
    <property type="match status" value="1"/>
</dbReference>
<dbReference type="SUPFAM" id="SSF52172">
    <property type="entry name" value="CheY-like"/>
    <property type="match status" value="1"/>
</dbReference>
<dbReference type="GO" id="GO:0000160">
    <property type="term" value="P:phosphorelay signal transduction system"/>
    <property type="evidence" value="ECO:0007669"/>
    <property type="project" value="UniProtKB-KW"/>
</dbReference>
<evidence type="ECO:0000256" key="2">
    <source>
        <dbReference type="ARBA" id="ARBA00023012"/>
    </source>
</evidence>
<evidence type="ECO:0000313" key="5">
    <source>
        <dbReference type="EMBL" id="QGY42030.1"/>
    </source>
</evidence>
<protein>
    <submittedName>
        <fullName evidence="5">Response regulator</fullName>
    </submittedName>
</protein>
<dbReference type="Proteomes" id="UP000428328">
    <property type="component" value="Chromosome"/>
</dbReference>